<accession>A0A1X4XXP4</accession>
<dbReference type="InterPro" id="IPR010994">
    <property type="entry name" value="RuvA_2-like"/>
</dbReference>
<dbReference type="SMART" id="SM00278">
    <property type="entry name" value="HhH1"/>
    <property type="match status" value="2"/>
</dbReference>
<dbReference type="Proteomes" id="UP000194141">
    <property type="component" value="Unassembled WGS sequence"/>
</dbReference>
<organism evidence="2 3">
    <name type="scientific">Desulfurella amilsii</name>
    <dbReference type="NCBI Taxonomy" id="1562698"/>
    <lineage>
        <taxon>Bacteria</taxon>
        <taxon>Pseudomonadati</taxon>
        <taxon>Campylobacterota</taxon>
        <taxon>Desulfurellia</taxon>
        <taxon>Desulfurellales</taxon>
        <taxon>Desulfurellaceae</taxon>
        <taxon>Desulfurella</taxon>
    </lineage>
</organism>
<name>A0A1X4XXP4_9BACT</name>
<evidence type="ECO:0000259" key="1">
    <source>
        <dbReference type="SMART" id="SM00278"/>
    </source>
</evidence>
<dbReference type="PANTHER" id="PTHR21180">
    <property type="entry name" value="ENDONUCLEASE/EXONUCLEASE/PHOSPHATASE FAMILY DOMAIN-CONTAINING PROTEIN 1"/>
    <property type="match status" value="1"/>
</dbReference>
<dbReference type="GO" id="GO:0003677">
    <property type="term" value="F:DNA binding"/>
    <property type="evidence" value="ECO:0007669"/>
    <property type="project" value="InterPro"/>
</dbReference>
<dbReference type="OrthoDB" id="5296317at2"/>
<dbReference type="AlphaFoldDB" id="A0A1X4XXP4"/>
<dbReference type="RefSeq" id="WP_086034566.1">
    <property type="nucleotide sequence ID" value="NZ_MDSU01000018.1"/>
</dbReference>
<protein>
    <submittedName>
        <fullName evidence="2">Late competence protein ComEA, DNA receptor</fullName>
    </submittedName>
</protein>
<dbReference type="InterPro" id="IPR003583">
    <property type="entry name" value="Hlx-hairpin-Hlx_DNA-bd_motif"/>
</dbReference>
<dbReference type="GO" id="GO:0015628">
    <property type="term" value="P:protein secretion by the type II secretion system"/>
    <property type="evidence" value="ECO:0007669"/>
    <property type="project" value="TreeGrafter"/>
</dbReference>
<feature type="domain" description="Helix-hairpin-helix DNA-binding motif class 1" evidence="1">
    <location>
        <begin position="63"/>
        <end position="82"/>
    </location>
</feature>
<feature type="domain" description="Helix-hairpin-helix DNA-binding motif class 1" evidence="1">
    <location>
        <begin position="33"/>
        <end position="52"/>
    </location>
</feature>
<dbReference type="InterPro" id="IPR004509">
    <property type="entry name" value="Competence_ComEA_HhH"/>
</dbReference>
<keyword evidence="3" id="KW-1185">Reference proteome</keyword>
<dbReference type="NCBIfam" id="TIGR00426">
    <property type="entry name" value="competence protein ComEA helix-hairpin-helix repeat region"/>
    <property type="match status" value="1"/>
</dbReference>
<sequence length="100" mass="11088">MKQVVGIFLSIIFAFGIAFAQGEKLNINIASQQALSHLSGIGPKTAKKIIDYRNAHGFFNNVEEIKNVSGIGEKKFEKLKDYITTTGGVVEIKKNTRKKF</sequence>
<dbReference type="GO" id="GO:0006281">
    <property type="term" value="P:DNA repair"/>
    <property type="evidence" value="ECO:0007669"/>
    <property type="project" value="InterPro"/>
</dbReference>
<gene>
    <name evidence="2" type="ORF">DESAMIL20_1864</name>
</gene>
<dbReference type="InterPro" id="IPR051675">
    <property type="entry name" value="Endo/Exo/Phosphatase_dom_1"/>
</dbReference>
<comment type="caution">
    <text evidence="2">The sequence shown here is derived from an EMBL/GenBank/DDBJ whole genome shotgun (WGS) entry which is preliminary data.</text>
</comment>
<evidence type="ECO:0000313" key="2">
    <source>
        <dbReference type="EMBL" id="OSS42311.1"/>
    </source>
</evidence>
<dbReference type="Pfam" id="PF12836">
    <property type="entry name" value="HHH_3"/>
    <property type="match status" value="1"/>
</dbReference>
<dbReference type="EMBL" id="MDSU01000018">
    <property type="protein sequence ID" value="OSS42311.1"/>
    <property type="molecule type" value="Genomic_DNA"/>
</dbReference>
<reference evidence="2 3" key="1">
    <citation type="journal article" date="2017" name="Front. Microbiol.">
        <title>Genome Sequence of Desulfurella amilsii Strain TR1 and Comparative Genomics of Desulfurellaceae Family.</title>
        <authorList>
            <person name="Florentino A.P."/>
            <person name="Stams A.J."/>
            <person name="Sanchez-Andrea I."/>
        </authorList>
    </citation>
    <scope>NUCLEOTIDE SEQUENCE [LARGE SCALE GENOMIC DNA]</scope>
    <source>
        <strain evidence="2 3">TR1</strain>
    </source>
</reference>
<dbReference type="STRING" id="1562698.DESAMIL20_1864"/>
<dbReference type="GO" id="GO:0015627">
    <property type="term" value="C:type II protein secretion system complex"/>
    <property type="evidence" value="ECO:0007669"/>
    <property type="project" value="TreeGrafter"/>
</dbReference>
<evidence type="ECO:0000313" key="3">
    <source>
        <dbReference type="Proteomes" id="UP000194141"/>
    </source>
</evidence>
<dbReference type="Gene3D" id="1.10.150.280">
    <property type="entry name" value="AF1531-like domain"/>
    <property type="match status" value="1"/>
</dbReference>
<keyword evidence="2" id="KW-0675">Receptor</keyword>
<dbReference type="PANTHER" id="PTHR21180:SF32">
    <property type="entry name" value="ENDONUCLEASE_EXONUCLEASE_PHOSPHATASE FAMILY DOMAIN-CONTAINING PROTEIN 1"/>
    <property type="match status" value="1"/>
</dbReference>
<dbReference type="SUPFAM" id="SSF47781">
    <property type="entry name" value="RuvA domain 2-like"/>
    <property type="match status" value="1"/>
</dbReference>
<proteinExistence type="predicted"/>